<dbReference type="RefSeq" id="WP_209530413.1">
    <property type="nucleotide sequence ID" value="NZ_JAEEGA010000012.1"/>
</dbReference>
<feature type="domain" description="LysM" evidence="2">
    <location>
        <begin position="277"/>
        <end position="321"/>
    </location>
</feature>
<evidence type="ECO:0000313" key="4">
    <source>
        <dbReference type="Proteomes" id="UP000674938"/>
    </source>
</evidence>
<dbReference type="GO" id="GO:0016998">
    <property type="term" value="P:cell wall macromolecule catabolic process"/>
    <property type="evidence" value="ECO:0007669"/>
    <property type="project" value="InterPro"/>
</dbReference>
<dbReference type="Proteomes" id="UP000674938">
    <property type="component" value="Unassembled WGS sequence"/>
</dbReference>
<name>A0A940P858_9ENTE</name>
<dbReference type="InterPro" id="IPR018392">
    <property type="entry name" value="LysM"/>
</dbReference>
<protein>
    <submittedName>
        <fullName evidence="3">LysM peptidoglycan-binding domain-containing protein</fullName>
    </submittedName>
</protein>
<dbReference type="CDD" id="cd06523">
    <property type="entry name" value="GH25_PlyB-like"/>
    <property type="match status" value="1"/>
</dbReference>
<dbReference type="CDD" id="cd00118">
    <property type="entry name" value="LysM"/>
    <property type="match status" value="1"/>
</dbReference>
<dbReference type="Gene3D" id="3.20.20.80">
    <property type="entry name" value="Glycosidases"/>
    <property type="match status" value="1"/>
</dbReference>
<dbReference type="AlphaFoldDB" id="A0A940P858"/>
<dbReference type="GO" id="GO:0009253">
    <property type="term" value="P:peptidoglycan catabolic process"/>
    <property type="evidence" value="ECO:0007669"/>
    <property type="project" value="InterPro"/>
</dbReference>
<dbReference type="PANTHER" id="PTHR34135">
    <property type="entry name" value="LYSOZYME"/>
    <property type="match status" value="1"/>
</dbReference>
<dbReference type="GO" id="GO:0016052">
    <property type="term" value="P:carbohydrate catabolic process"/>
    <property type="evidence" value="ECO:0007669"/>
    <property type="project" value="TreeGrafter"/>
</dbReference>
<dbReference type="SUPFAM" id="SSF54106">
    <property type="entry name" value="LysM domain"/>
    <property type="match status" value="1"/>
</dbReference>
<dbReference type="InterPro" id="IPR002053">
    <property type="entry name" value="Glyco_hydro_25"/>
</dbReference>
<reference evidence="3" key="1">
    <citation type="submission" date="2020-12" db="EMBL/GenBank/DDBJ databases">
        <title>Vagococcus allomyrinae sp. nov. and Enterococcus lavae sp. nov., isolated from the larvae of Allomyrina dichotoma.</title>
        <authorList>
            <person name="Lee S.D."/>
        </authorList>
    </citation>
    <scope>NUCLEOTIDE SEQUENCE</scope>
    <source>
        <strain evidence="3">BWB3-3</strain>
    </source>
</reference>
<comment type="similarity">
    <text evidence="1">Belongs to the glycosyl hydrolase 25 family.</text>
</comment>
<evidence type="ECO:0000256" key="1">
    <source>
        <dbReference type="ARBA" id="ARBA00010646"/>
    </source>
</evidence>
<dbReference type="EMBL" id="JAEEGA010000012">
    <property type="protein sequence ID" value="MBP1042830.1"/>
    <property type="molecule type" value="Genomic_DNA"/>
</dbReference>
<sequence>MKRPKPVILDISEHQSPEKLNYGQLSQELDWVIIRVQYGSWHQDRFFETHLERFRAWNIPVNVYAWVRGIDESDMIQEAEDFYRRAKSYQPSFWWLDIEERTMGNMVKGCEVYRQRLKDLGAKKVGAYIANHRYQEFGFSSLATQKYDGIWLPTYGRNSGNYEGANPTATSVYDLHQYTSNGRLVGYNGPLDLSRLASAKSVDFFTGNDSINQSSYHLGERVQITGIYESSRSQVLLKPLRTQGRITKIISGVANPYLLDEGMGWVNESVMSKIGDHQYQVKPGDTLSEVAQGLGVSWQRLATLNQLANPDLIYPGQMLNY</sequence>
<dbReference type="PANTHER" id="PTHR34135:SF1">
    <property type="entry name" value="GLYCOSYL HYDROLASE FAMILY 25"/>
    <property type="match status" value="1"/>
</dbReference>
<dbReference type="PROSITE" id="PS51904">
    <property type="entry name" value="GLYCOSYL_HYDROL_F25_2"/>
    <property type="match status" value="1"/>
</dbReference>
<dbReference type="Pfam" id="PF01183">
    <property type="entry name" value="Glyco_hydro_25"/>
    <property type="match status" value="1"/>
</dbReference>
<dbReference type="SMART" id="SM00257">
    <property type="entry name" value="LysM"/>
    <property type="match status" value="1"/>
</dbReference>
<dbReference type="InterPro" id="IPR036779">
    <property type="entry name" value="LysM_dom_sf"/>
</dbReference>
<keyword evidence="4" id="KW-1185">Reference proteome</keyword>
<dbReference type="InterPro" id="IPR017853">
    <property type="entry name" value="GH"/>
</dbReference>
<dbReference type="SUPFAM" id="SSF51445">
    <property type="entry name" value="(Trans)glycosidases"/>
    <property type="match status" value="1"/>
</dbReference>
<proteinExistence type="inferred from homology"/>
<dbReference type="GO" id="GO:0003796">
    <property type="term" value="F:lysozyme activity"/>
    <property type="evidence" value="ECO:0007669"/>
    <property type="project" value="InterPro"/>
</dbReference>
<accession>A0A940P858</accession>
<organism evidence="3 4">
    <name type="scientific">Vagococcus allomyrinae</name>
    <dbReference type="NCBI Taxonomy" id="2794353"/>
    <lineage>
        <taxon>Bacteria</taxon>
        <taxon>Bacillati</taxon>
        <taxon>Bacillota</taxon>
        <taxon>Bacilli</taxon>
        <taxon>Lactobacillales</taxon>
        <taxon>Enterococcaceae</taxon>
        <taxon>Vagococcus</taxon>
    </lineage>
</organism>
<dbReference type="Gene3D" id="3.10.350.10">
    <property type="entry name" value="LysM domain"/>
    <property type="match status" value="1"/>
</dbReference>
<evidence type="ECO:0000259" key="2">
    <source>
        <dbReference type="PROSITE" id="PS51782"/>
    </source>
</evidence>
<gene>
    <name evidence="3" type="ORF">I6N95_17575</name>
</gene>
<evidence type="ECO:0000313" key="3">
    <source>
        <dbReference type="EMBL" id="MBP1042830.1"/>
    </source>
</evidence>
<dbReference type="PROSITE" id="PS51782">
    <property type="entry name" value="LYSM"/>
    <property type="match status" value="1"/>
</dbReference>
<comment type="caution">
    <text evidence="3">The sequence shown here is derived from an EMBL/GenBank/DDBJ whole genome shotgun (WGS) entry which is preliminary data.</text>
</comment>
<dbReference type="Pfam" id="PF01476">
    <property type="entry name" value="LysM"/>
    <property type="match status" value="1"/>
</dbReference>